<sequence length="36" mass="3454">AAAAAFGESAGQVGGAAKADVWGAEPPPCLLRGPLF</sequence>
<dbReference type="EMBL" id="NDHI03003497">
    <property type="protein sequence ID" value="PNJ32746.1"/>
    <property type="molecule type" value="Genomic_DNA"/>
</dbReference>
<evidence type="ECO:0000313" key="2">
    <source>
        <dbReference type="EMBL" id="PNJ32746.1"/>
    </source>
</evidence>
<reference evidence="2" key="1">
    <citation type="submission" date="2017-12" db="EMBL/GenBank/DDBJ databases">
        <title>High-resolution comparative analysis of great ape genomes.</title>
        <authorList>
            <person name="Pollen A."/>
            <person name="Hastie A."/>
            <person name="Hormozdiari F."/>
            <person name="Dougherty M."/>
            <person name="Liu R."/>
            <person name="Chaisson M."/>
            <person name="Hoppe E."/>
            <person name="Hill C."/>
            <person name="Pang A."/>
            <person name="Hillier L."/>
            <person name="Baker C."/>
            <person name="Armstrong J."/>
            <person name="Shendure J."/>
            <person name="Paten B."/>
            <person name="Wilson R."/>
            <person name="Chao H."/>
            <person name="Schneider V."/>
            <person name="Ventura M."/>
            <person name="Kronenberg Z."/>
            <person name="Murali S."/>
            <person name="Gordon D."/>
            <person name="Cantsilieris S."/>
            <person name="Munson K."/>
            <person name="Nelson B."/>
            <person name="Raja A."/>
            <person name="Underwood J."/>
            <person name="Diekhans M."/>
            <person name="Fiddes I."/>
            <person name="Haussler D."/>
            <person name="Eichler E."/>
        </authorList>
    </citation>
    <scope>NUCLEOTIDE SEQUENCE [LARGE SCALE GENOMIC DNA]</scope>
    <source>
        <strain evidence="2">Susie</strain>
    </source>
</reference>
<comment type="caution">
    <text evidence="2">The sequence shown here is derived from an EMBL/GenBank/DDBJ whole genome shotgun (WGS) entry which is preliminary data.</text>
</comment>
<name>A0A2J8TI73_PONAB</name>
<feature type="non-terminal residue" evidence="2">
    <location>
        <position position="1"/>
    </location>
</feature>
<gene>
    <name evidence="2" type="ORF">CR201_G0034869</name>
</gene>
<dbReference type="AlphaFoldDB" id="A0A2J8TI73"/>
<proteinExistence type="predicted"/>
<feature type="region of interest" description="Disordered" evidence="1">
    <location>
        <begin position="1"/>
        <end position="26"/>
    </location>
</feature>
<evidence type="ECO:0000256" key="1">
    <source>
        <dbReference type="SAM" id="MobiDB-lite"/>
    </source>
</evidence>
<organism evidence="2">
    <name type="scientific">Pongo abelii</name>
    <name type="common">Sumatran orangutan</name>
    <name type="synonym">Pongo pygmaeus abelii</name>
    <dbReference type="NCBI Taxonomy" id="9601"/>
    <lineage>
        <taxon>Eukaryota</taxon>
        <taxon>Metazoa</taxon>
        <taxon>Chordata</taxon>
        <taxon>Craniata</taxon>
        <taxon>Vertebrata</taxon>
        <taxon>Euteleostomi</taxon>
        <taxon>Mammalia</taxon>
        <taxon>Eutheria</taxon>
        <taxon>Euarchontoglires</taxon>
        <taxon>Primates</taxon>
        <taxon>Haplorrhini</taxon>
        <taxon>Catarrhini</taxon>
        <taxon>Hominidae</taxon>
        <taxon>Pongo</taxon>
    </lineage>
</organism>
<protein>
    <submittedName>
        <fullName evidence="2">FAM177A1 isoform 7</fullName>
    </submittedName>
</protein>
<accession>A0A2J8TI73</accession>